<evidence type="ECO:0000256" key="5">
    <source>
        <dbReference type="ARBA" id="ARBA00023237"/>
    </source>
</evidence>
<dbReference type="InterPro" id="IPR032831">
    <property type="entry name" value="LptM_cons"/>
</dbReference>
<evidence type="ECO:0000313" key="9">
    <source>
        <dbReference type="EMBL" id="SFM01415.1"/>
    </source>
</evidence>
<dbReference type="Pfam" id="PF13627">
    <property type="entry name" value="LptM_cons"/>
    <property type="match status" value="1"/>
</dbReference>
<dbReference type="NCBIfam" id="NF047847">
    <property type="entry name" value="SS_mature_LptM"/>
    <property type="match status" value="1"/>
</dbReference>
<accession>A0A1I4MEI5</accession>
<evidence type="ECO:0000256" key="4">
    <source>
        <dbReference type="ARBA" id="ARBA00023139"/>
    </source>
</evidence>
<dbReference type="STRING" id="488535.SAMN04487963_1016"/>
<evidence type="ECO:0000256" key="6">
    <source>
        <dbReference type="ARBA" id="ARBA00023288"/>
    </source>
</evidence>
<protein>
    <submittedName>
        <fullName evidence="9">Lipoprotein-attachment site-containing protein</fullName>
    </submittedName>
</protein>
<comment type="subcellular location">
    <subcellularLocation>
        <location evidence="1">Cell outer membrane</location>
        <topology evidence="1">Lipid-anchor</topology>
    </subcellularLocation>
</comment>
<evidence type="ECO:0000256" key="1">
    <source>
        <dbReference type="ARBA" id="ARBA00004459"/>
    </source>
</evidence>
<keyword evidence="5" id="KW-0998">Cell outer membrane</keyword>
<keyword evidence="4" id="KW-0564">Palmitate</keyword>
<dbReference type="RefSeq" id="WP_139214328.1">
    <property type="nucleotide sequence ID" value="NZ_FOUE01000001.1"/>
</dbReference>
<dbReference type="AlphaFoldDB" id="A0A1I4MEI5"/>
<evidence type="ECO:0000256" key="2">
    <source>
        <dbReference type="ARBA" id="ARBA00022729"/>
    </source>
</evidence>
<keyword evidence="6 9" id="KW-0449">Lipoprotein</keyword>
<dbReference type="OrthoDB" id="6371254at2"/>
<feature type="region of interest" description="Disordered" evidence="7">
    <location>
        <begin position="41"/>
        <end position="63"/>
    </location>
</feature>
<feature type="signal peptide" evidence="8">
    <location>
        <begin position="1"/>
        <end position="19"/>
    </location>
</feature>
<organism evidence="9 10">
    <name type="scientific">Marinobacter zhejiangensis</name>
    <dbReference type="NCBI Taxonomy" id="488535"/>
    <lineage>
        <taxon>Bacteria</taxon>
        <taxon>Pseudomonadati</taxon>
        <taxon>Pseudomonadota</taxon>
        <taxon>Gammaproteobacteria</taxon>
        <taxon>Pseudomonadales</taxon>
        <taxon>Marinobacteraceae</taxon>
        <taxon>Marinobacter</taxon>
    </lineage>
</organism>
<dbReference type="PROSITE" id="PS51257">
    <property type="entry name" value="PROKAR_LIPOPROTEIN"/>
    <property type="match status" value="1"/>
</dbReference>
<evidence type="ECO:0000256" key="7">
    <source>
        <dbReference type="SAM" id="MobiDB-lite"/>
    </source>
</evidence>
<proteinExistence type="predicted"/>
<name>A0A1I4MEI5_9GAMM</name>
<dbReference type="EMBL" id="FOUE01000001">
    <property type="protein sequence ID" value="SFM01415.1"/>
    <property type="molecule type" value="Genomic_DNA"/>
</dbReference>
<evidence type="ECO:0000313" key="10">
    <source>
        <dbReference type="Proteomes" id="UP000198519"/>
    </source>
</evidence>
<keyword evidence="3" id="KW-0472">Membrane</keyword>
<keyword evidence="10" id="KW-1185">Reference proteome</keyword>
<dbReference type="Proteomes" id="UP000198519">
    <property type="component" value="Unassembled WGS sequence"/>
</dbReference>
<evidence type="ECO:0000256" key="3">
    <source>
        <dbReference type="ARBA" id="ARBA00023136"/>
    </source>
</evidence>
<keyword evidence="2 8" id="KW-0732">Signal</keyword>
<evidence type="ECO:0000256" key="8">
    <source>
        <dbReference type="SAM" id="SignalP"/>
    </source>
</evidence>
<sequence length="63" mass="6426">MAHRRVCVTLLMVVQVLLAGCGQKGPLYRDAGLAVPVSEVSPATAVEDDDNDNAGAGVPPSGH</sequence>
<feature type="chain" id="PRO_5011745010" evidence="8">
    <location>
        <begin position="20"/>
        <end position="63"/>
    </location>
</feature>
<reference evidence="10" key="1">
    <citation type="submission" date="2016-10" db="EMBL/GenBank/DDBJ databases">
        <authorList>
            <person name="Varghese N."/>
            <person name="Submissions S."/>
        </authorList>
    </citation>
    <scope>NUCLEOTIDE SEQUENCE [LARGE SCALE GENOMIC DNA]</scope>
    <source>
        <strain evidence="10">CGMCC 1.7061</strain>
    </source>
</reference>
<gene>
    <name evidence="9" type="ORF">SAMN04487963_1016</name>
</gene>